<feature type="transmembrane region" description="Helical" evidence="1">
    <location>
        <begin position="6"/>
        <end position="27"/>
    </location>
</feature>
<proteinExistence type="predicted"/>
<sequence>MNLKINWGTGIVLAILSFMTFIIYLVVTMTTNQEFTHDLVVEEYYKQELSFQDQLNRETNSQSLRRNIQFEQTEDGVVIYFPSNMEVSKITGKILFYRPSDKKMDFNIPIELTSHEILIPGRFLEKGRWNIEIDWGYEKEAYYYKKEFTY</sequence>
<keyword evidence="1" id="KW-0812">Transmembrane</keyword>
<keyword evidence="3" id="KW-1185">Reference proteome</keyword>
<dbReference type="KEGG" id="anp:FK178_10550"/>
<keyword evidence="1" id="KW-1133">Transmembrane helix</keyword>
<keyword evidence="1" id="KW-0472">Membrane</keyword>
<protein>
    <submittedName>
        <fullName evidence="2">FixH family protein</fullName>
    </submittedName>
</protein>
<dbReference type="Pfam" id="PF05751">
    <property type="entry name" value="FixH"/>
    <property type="match status" value="1"/>
</dbReference>
<evidence type="ECO:0000313" key="3">
    <source>
        <dbReference type="Proteomes" id="UP000321954"/>
    </source>
</evidence>
<gene>
    <name evidence="2" type="ORF">FK178_10550</name>
</gene>
<accession>A0A5B8YK65</accession>
<dbReference type="OrthoDB" id="1493774at2"/>
<organism evidence="2 3">
    <name type="scientific">Antarcticibacterium arcticum</name>
    <dbReference type="NCBI Taxonomy" id="2585771"/>
    <lineage>
        <taxon>Bacteria</taxon>
        <taxon>Pseudomonadati</taxon>
        <taxon>Bacteroidota</taxon>
        <taxon>Flavobacteriia</taxon>
        <taxon>Flavobacteriales</taxon>
        <taxon>Flavobacteriaceae</taxon>
        <taxon>Antarcticibacterium</taxon>
    </lineage>
</organism>
<dbReference type="Proteomes" id="UP000321954">
    <property type="component" value="Chromosome"/>
</dbReference>
<dbReference type="EMBL" id="CP042476">
    <property type="protein sequence ID" value="QED38134.1"/>
    <property type="molecule type" value="Genomic_DNA"/>
</dbReference>
<evidence type="ECO:0000313" key="2">
    <source>
        <dbReference type="EMBL" id="QED38134.1"/>
    </source>
</evidence>
<name>A0A5B8YK65_9FLAO</name>
<evidence type="ECO:0000256" key="1">
    <source>
        <dbReference type="SAM" id="Phobius"/>
    </source>
</evidence>
<reference evidence="2 3" key="1">
    <citation type="submission" date="2019-08" db="EMBL/GenBank/DDBJ databases">
        <title>Antarcticibacterium arcticum sp. nov., a bacterium isolated from marine sediment of the Canadian Beaufort Sea.</title>
        <authorList>
            <person name="Lee Y.M."/>
            <person name="Baek K."/>
            <person name="Lee D.-H."/>
            <person name="Shin S.C."/>
            <person name="Jin Y.K."/>
            <person name="Park Y."/>
        </authorList>
    </citation>
    <scope>NUCLEOTIDE SEQUENCE [LARGE SCALE GENOMIC DNA]</scope>
    <source>
        <strain evidence="2 3">PAMC 28998</strain>
    </source>
</reference>
<dbReference type="AlphaFoldDB" id="A0A5B8YK65"/>
<dbReference type="RefSeq" id="WP_146834646.1">
    <property type="nucleotide sequence ID" value="NZ_CP042476.1"/>
</dbReference>
<dbReference type="InterPro" id="IPR008620">
    <property type="entry name" value="FixH"/>
</dbReference>